<proteinExistence type="inferred from homology"/>
<feature type="transmembrane region" description="Helical" evidence="5">
    <location>
        <begin position="277"/>
        <end position="298"/>
    </location>
</feature>
<comment type="similarity">
    <text evidence="5">Belongs to the binding-protein-dependent transport system permease family.</text>
</comment>
<protein>
    <submittedName>
        <fullName evidence="7">Multiple sugar transport system permease protein</fullName>
    </submittedName>
    <submittedName>
        <fullName evidence="8">Sugar ABC transporter permease</fullName>
    </submittedName>
</protein>
<dbReference type="RefSeq" id="WP_129172434.1">
    <property type="nucleotide sequence ID" value="NZ_JACCBI010000001.1"/>
</dbReference>
<dbReference type="SUPFAM" id="SSF161098">
    <property type="entry name" value="MetI-like"/>
    <property type="match status" value="1"/>
</dbReference>
<evidence type="ECO:0000256" key="1">
    <source>
        <dbReference type="ARBA" id="ARBA00004141"/>
    </source>
</evidence>
<dbReference type="InterPro" id="IPR000515">
    <property type="entry name" value="MetI-like"/>
</dbReference>
<keyword evidence="5" id="KW-0813">Transport</keyword>
<feature type="transmembrane region" description="Helical" evidence="5">
    <location>
        <begin position="26"/>
        <end position="50"/>
    </location>
</feature>
<dbReference type="AlphaFoldDB" id="A0A4Q2MG83"/>
<keyword evidence="3 5" id="KW-1133">Transmembrane helix</keyword>
<evidence type="ECO:0000313" key="8">
    <source>
        <dbReference type="EMBL" id="RXZ88170.1"/>
    </source>
</evidence>
<evidence type="ECO:0000256" key="4">
    <source>
        <dbReference type="ARBA" id="ARBA00023136"/>
    </source>
</evidence>
<evidence type="ECO:0000256" key="5">
    <source>
        <dbReference type="RuleBase" id="RU363032"/>
    </source>
</evidence>
<feature type="transmembrane region" description="Helical" evidence="5">
    <location>
        <begin position="118"/>
        <end position="138"/>
    </location>
</feature>
<dbReference type="GO" id="GO:0005886">
    <property type="term" value="C:plasma membrane"/>
    <property type="evidence" value="ECO:0007669"/>
    <property type="project" value="UniProtKB-SubCell"/>
</dbReference>
<feature type="domain" description="ABC transmembrane type-1" evidence="6">
    <location>
        <begin position="81"/>
        <end position="295"/>
    </location>
</feature>
<feature type="transmembrane region" description="Helical" evidence="5">
    <location>
        <begin position="85"/>
        <end position="106"/>
    </location>
</feature>
<accession>A0A4Q2MG83</accession>
<keyword evidence="2 5" id="KW-0812">Transmembrane</keyword>
<keyword evidence="7" id="KW-0762">Sugar transport</keyword>
<dbReference type="PANTHER" id="PTHR43759">
    <property type="entry name" value="TREHALOSE TRANSPORT SYSTEM PERMEASE PROTEIN SUGA"/>
    <property type="match status" value="1"/>
</dbReference>
<reference evidence="7 10" key="2">
    <citation type="submission" date="2020-07" db="EMBL/GenBank/DDBJ databases">
        <title>Sequencing the genomes of 1000 actinobacteria strains.</title>
        <authorList>
            <person name="Klenk H.-P."/>
        </authorList>
    </citation>
    <scope>NUCLEOTIDE SEQUENCE [LARGE SCALE GENOMIC DNA]</scope>
    <source>
        <strain evidence="7 10">DSM 23870</strain>
    </source>
</reference>
<dbReference type="Proteomes" id="UP000581087">
    <property type="component" value="Unassembled WGS sequence"/>
</dbReference>
<evidence type="ECO:0000313" key="9">
    <source>
        <dbReference type="Proteomes" id="UP000292686"/>
    </source>
</evidence>
<evidence type="ECO:0000256" key="2">
    <source>
        <dbReference type="ARBA" id="ARBA00022692"/>
    </source>
</evidence>
<name>A0A4Q2MG83_9MICO</name>
<sequence>MALSRTAARPPHLLVSRRERWARRSLVSPSVLALLVLGAYPLLFIIAASVSDSSLGKPFRAWTGTENFETVLADGDVVASLWRTVAYALAVSLASVALGVVAAVALERATRGGSIVKTILLLPLIIPPVVVGTLWKLIFNPGGGLLSTIVEFFGGDGAALAPLSSTAWALPAIALTDVWEWTPLVILLVYTSLLGQDEATREAAALDGAHGWRLFRSITLPAIAGAVAAAFFIRLVIAFKVFDLVFVMTSGGPGQATTTTSYLIYQVALKEFDVGRASAITLLLAVVVTLVTLPIVALTRKVHRDA</sequence>
<organism evidence="8 9">
    <name type="scientific">Agromyces atrinae</name>
    <dbReference type="NCBI Taxonomy" id="592376"/>
    <lineage>
        <taxon>Bacteria</taxon>
        <taxon>Bacillati</taxon>
        <taxon>Actinomycetota</taxon>
        <taxon>Actinomycetes</taxon>
        <taxon>Micrococcales</taxon>
        <taxon>Microbacteriaceae</taxon>
        <taxon>Agromyces</taxon>
    </lineage>
</organism>
<dbReference type="Pfam" id="PF00528">
    <property type="entry name" value="BPD_transp_1"/>
    <property type="match status" value="1"/>
</dbReference>
<dbReference type="PANTHER" id="PTHR43759:SF1">
    <property type="entry name" value="GLUCOSE IMPORT SYSTEM PERMEASE PROTEIN GLCT"/>
    <property type="match status" value="1"/>
</dbReference>
<dbReference type="InterPro" id="IPR035906">
    <property type="entry name" value="MetI-like_sf"/>
</dbReference>
<dbReference type="GO" id="GO:0055085">
    <property type="term" value="P:transmembrane transport"/>
    <property type="evidence" value="ECO:0007669"/>
    <property type="project" value="InterPro"/>
</dbReference>
<reference evidence="8 9" key="1">
    <citation type="submission" date="2019-01" db="EMBL/GenBank/DDBJ databases">
        <title>Agromyces.</title>
        <authorList>
            <person name="Li J."/>
        </authorList>
    </citation>
    <scope>NUCLEOTIDE SEQUENCE [LARGE SCALE GENOMIC DNA]</scope>
    <source>
        <strain evidence="8 9">DSM 23870</strain>
    </source>
</reference>
<evidence type="ECO:0000256" key="3">
    <source>
        <dbReference type="ARBA" id="ARBA00022989"/>
    </source>
</evidence>
<gene>
    <name evidence="7" type="ORF">BJ972_002144</name>
    <name evidence="8" type="ORF">ESP50_03020</name>
</gene>
<keyword evidence="4 5" id="KW-0472">Membrane</keyword>
<dbReference type="OrthoDB" id="9805974at2"/>
<dbReference type="InterPro" id="IPR052730">
    <property type="entry name" value="Sugar_ABC_transporter"/>
</dbReference>
<comment type="caution">
    <text evidence="8">The sequence shown here is derived from an EMBL/GenBank/DDBJ whole genome shotgun (WGS) entry which is preliminary data.</text>
</comment>
<dbReference type="EMBL" id="JACCBI010000001">
    <property type="protein sequence ID" value="NYD67625.1"/>
    <property type="molecule type" value="Genomic_DNA"/>
</dbReference>
<feature type="transmembrane region" description="Helical" evidence="5">
    <location>
        <begin position="218"/>
        <end position="237"/>
    </location>
</feature>
<dbReference type="EMBL" id="SDPM01000001">
    <property type="protein sequence ID" value="RXZ88170.1"/>
    <property type="molecule type" value="Genomic_DNA"/>
</dbReference>
<dbReference type="Proteomes" id="UP000292686">
    <property type="component" value="Unassembled WGS sequence"/>
</dbReference>
<dbReference type="CDD" id="cd06261">
    <property type="entry name" value="TM_PBP2"/>
    <property type="match status" value="1"/>
</dbReference>
<evidence type="ECO:0000313" key="10">
    <source>
        <dbReference type="Proteomes" id="UP000581087"/>
    </source>
</evidence>
<evidence type="ECO:0000313" key="7">
    <source>
        <dbReference type="EMBL" id="NYD67625.1"/>
    </source>
</evidence>
<evidence type="ECO:0000259" key="6">
    <source>
        <dbReference type="PROSITE" id="PS50928"/>
    </source>
</evidence>
<dbReference type="Gene3D" id="1.10.3720.10">
    <property type="entry name" value="MetI-like"/>
    <property type="match status" value="1"/>
</dbReference>
<keyword evidence="9" id="KW-1185">Reference proteome</keyword>
<comment type="subcellular location">
    <subcellularLocation>
        <location evidence="5">Cell membrane</location>
        <topology evidence="5">Multi-pass membrane protein</topology>
    </subcellularLocation>
    <subcellularLocation>
        <location evidence="1">Membrane</location>
        <topology evidence="1">Multi-pass membrane protein</topology>
    </subcellularLocation>
</comment>
<dbReference type="PROSITE" id="PS50928">
    <property type="entry name" value="ABC_TM1"/>
    <property type="match status" value="1"/>
</dbReference>